<protein>
    <submittedName>
        <fullName evidence="4">Nucleoside hydrolase</fullName>
    </submittedName>
</protein>
<evidence type="ECO:0000256" key="1">
    <source>
        <dbReference type="ARBA" id="ARBA00022801"/>
    </source>
</evidence>
<dbReference type="Pfam" id="PF01156">
    <property type="entry name" value="IU_nuc_hydro"/>
    <property type="match status" value="1"/>
</dbReference>
<gene>
    <name evidence="4" type="ORF">ACFP1Z_32480</name>
</gene>
<dbReference type="InterPro" id="IPR023186">
    <property type="entry name" value="IUNH"/>
</dbReference>
<sequence length="354" mass="37448">MGERDDTAGELRRHWDAMVGLGRAMPGTGLAALGEGLQASGPWPEDLRGCPLIVDTDIGGDADDALAVAVAARCVPQLALVVTVDETGERHGHGQRARFARWLLDAAGRPEVPVVAGAGTGDTAYYCVDGLIPPGVPEQGRDVVAAVRAVCAAADGPVRWVGMGPMSNLAQVIAQAPELASRLRVTQMGGALRYRHPDRAEHNIRLDVPAARAVLQAVQDKRVAAPEFVTSEVTFTPSLEVTAASPLYRALAAPDAPVWARILTGHMDRWFAQFHPGTIQHDALTLSAALELPFVDSDYLRITMDDIGRTTATADGVLVRVSLTAAYEAFMTWLLARLDPHAPAGTGTPIGAGR</sequence>
<evidence type="ECO:0000313" key="4">
    <source>
        <dbReference type="EMBL" id="MFC5724875.1"/>
    </source>
</evidence>
<dbReference type="InterPro" id="IPR001910">
    <property type="entry name" value="Inosine/uridine_hydrolase_dom"/>
</dbReference>
<evidence type="ECO:0000313" key="5">
    <source>
        <dbReference type="Proteomes" id="UP001596083"/>
    </source>
</evidence>
<accession>A0ABW0ZEW1</accession>
<evidence type="ECO:0000259" key="3">
    <source>
        <dbReference type="Pfam" id="PF01156"/>
    </source>
</evidence>
<dbReference type="PANTHER" id="PTHR12304">
    <property type="entry name" value="INOSINE-URIDINE PREFERRING NUCLEOSIDE HYDROLASE"/>
    <property type="match status" value="1"/>
</dbReference>
<dbReference type="SUPFAM" id="SSF53590">
    <property type="entry name" value="Nucleoside hydrolase"/>
    <property type="match status" value="1"/>
</dbReference>
<dbReference type="RefSeq" id="WP_390321461.1">
    <property type="nucleotide sequence ID" value="NZ_JBHSPB010000037.1"/>
</dbReference>
<dbReference type="Gene3D" id="3.90.245.10">
    <property type="entry name" value="Ribonucleoside hydrolase-like"/>
    <property type="match status" value="1"/>
</dbReference>
<organism evidence="4 5">
    <name type="scientific">Streptomyces gamaensis</name>
    <dbReference type="NCBI Taxonomy" id="1763542"/>
    <lineage>
        <taxon>Bacteria</taxon>
        <taxon>Bacillati</taxon>
        <taxon>Actinomycetota</taxon>
        <taxon>Actinomycetes</taxon>
        <taxon>Kitasatosporales</taxon>
        <taxon>Streptomycetaceae</taxon>
        <taxon>Streptomyces</taxon>
    </lineage>
</organism>
<comment type="caution">
    <text evidence="4">The sequence shown here is derived from an EMBL/GenBank/DDBJ whole genome shotgun (WGS) entry which is preliminary data.</text>
</comment>
<dbReference type="GO" id="GO:0016787">
    <property type="term" value="F:hydrolase activity"/>
    <property type="evidence" value="ECO:0007669"/>
    <property type="project" value="UniProtKB-KW"/>
</dbReference>
<keyword evidence="2" id="KW-0326">Glycosidase</keyword>
<keyword evidence="1 4" id="KW-0378">Hydrolase</keyword>
<reference evidence="5" key="1">
    <citation type="journal article" date="2019" name="Int. J. Syst. Evol. Microbiol.">
        <title>The Global Catalogue of Microorganisms (GCM) 10K type strain sequencing project: providing services to taxonomists for standard genome sequencing and annotation.</title>
        <authorList>
            <consortium name="The Broad Institute Genomics Platform"/>
            <consortium name="The Broad Institute Genome Sequencing Center for Infectious Disease"/>
            <person name="Wu L."/>
            <person name="Ma J."/>
        </authorList>
    </citation>
    <scope>NUCLEOTIDE SEQUENCE [LARGE SCALE GENOMIC DNA]</scope>
    <source>
        <strain evidence="5">CGMCC 4.7304</strain>
    </source>
</reference>
<keyword evidence="5" id="KW-1185">Reference proteome</keyword>
<name>A0ABW0ZEW1_9ACTN</name>
<dbReference type="EMBL" id="JBHSPB010000037">
    <property type="protein sequence ID" value="MFC5724875.1"/>
    <property type="molecule type" value="Genomic_DNA"/>
</dbReference>
<evidence type="ECO:0000256" key="2">
    <source>
        <dbReference type="ARBA" id="ARBA00023295"/>
    </source>
</evidence>
<proteinExistence type="predicted"/>
<dbReference type="PANTHER" id="PTHR12304:SF4">
    <property type="entry name" value="URIDINE NUCLEOSIDASE"/>
    <property type="match status" value="1"/>
</dbReference>
<dbReference type="Proteomes" id="UP001596083">
    <property type="component" value="Unassembled WGS sequence"/>
</dbReference>
<feature type="domain" description="Inosine/uridine-preferring nucleoside hydrolase" evidence="3">
    <location>
        <begin position="52"/>
        <end position="311"/>
    </location>
</feature>
<dbReference type="InterPro" id="IPR036452">
    <property type="entry name" value="Ribo_hydro-like"/>
</dbReference>